<feature type="domain" description="ABC transmembrane type-1" evidence="9">
    <location>
        <begin position="107"/>
        <end position="319"/>
    </location>
</feature>
<evidence type="ECO:0000256" key="8">
    <source>
        <dbReference type="SAM" id="MobiDB-lite"/>
    </source>
</evidence>
<dbReference type="InterPro" id="IPR000515">
    <property type="entry name" value="MetI-like"/>
</dbReference>
<dbReference type="Proteomes" id="UP000182977">
    <property type="component" value="Chromosome I"/>
</dbReference>
<dbReference type="AlphaFoldDB" id="A0A1H2JNZ1"/>
<keyword evidence="3" id="KW-1003">Cell membrane</keyword>
<evidence type="ECO:0000313" key="11">
    <source>
        <dbReference type="Proteomes" id="UP000182977"/>
    </source>
</evidence>
<dbReference type="GO" id="GO:0005886">
    <property type="term" value="C:plasma membrane"/>
    <property type="evidence" value="ECO:0007669"/>
    <property type="project" value="UniProtKB-SubCell"/>
</dbReference>
<feature type="transmembrane region" description="Helical" evidence="7">
    <location>
        <begin position="106"/>
        <end position="132"/>
    </location>
</feature>
<sequence length="330" mass="36137">MSTATTATTGDTGKGAVTGAGPGGTAPTARRRRRGRHHWRRRRKEYLLFLLMISPNLLIIGTFDYWPVLYNAWLSLTRWNMISGVPRYVGLENYQNLLTSESFHGILLTTLTFSAAIVVGSVVLGLALALLFDQKLRGRGFVRTAAFAPHIVSGAAIATLWLFIFDPAYGLTRVLLDPLGIESPRWVNDADWALVALVIAYLWKGIGFVAVVYLAGLQNLPEELYEAARLDGAGTWTTFRRITLPLLSPVTFFVLVTSIIGTFQAYDMIAVLTGGGPGDATTTLSWYVYQQGFRASDAGTAAAAAMVLFVILLVVTGLQTRFVQRKVHYT</sequence>
<feature type="transmembrane region" description="Helical" evidence="7">
    <location>
        <begin position="298"/>
        <end position="318"/>
    </location>
</feature>
<dbReference type="Pfam" id="PF00528">
    <property type="entry name" value="BPD_transp_1"/>
    <property type="match status" value="1"/>
</dbReference>
<proteinExistence type="inferred from homology"/>
<keyword evidence="2 7" id="KW-0813">Transport</keyword>
<evidence type="ECO:0000259" key="9">
    <source>
        <dbReference type="PROSITE" id="PS50928"/>
    </source>
</evidence>
<dbReference type="SUPFAM" id="SSF161098">
    <property type="entry name" value="MetI-like"/>
    <property type="match status" value="1"/>
</dbReference>
<evidence type="ECO:0000256" key="2">
    <source>
        <dbReference type="ARBA" id="ARBA00022448"/>
    </source>
</evidence>
<keyword evidence="6 7" id="KW-0472">Membrane</keyword>
<feature type="transmembrane region" description="Helical" evidence="7">
    <location>
        <begin position="144"/>
        <end position="164"/>
    </location>
</feature>
<evidence type="ECO:0000256" key="5">
    <source>
        <dbReference type="ARBA" id="ARBA00022989"/>
    </source>
</evidence>
<keyword evidence="4 7" id="KW-0812">Transmembrane</keyword>
<protein>
    <submittedName>
        <fullName evidence="10">Carbohydrate ABC transporter membrane protein 1, CUT1 family</fullName>
    </submittedName>
</protein>
<gene>
    <name evidence="10" type="ORF">SAMN04488563_2888</name>
</gene>
<dbReference type="EMBL" id="LT629791">
    <property type="protein sequence ID" value="SDU57871.1"/>
    <property type="molecule type" value="Genomic_DNA"/>
</dbReference>
<dbReference type="RefSeq" id="WP_197683649.1">
    <property type="nucleotide sequence ID" value="NZ_KQ061221.1"/>
</dbReference>
<keyword evidence="5 7" id="KW-1133">Transmembrane helix</keyword>
<feature type="region of interest" description="Disordered" evidence="8">
    <location>
        <begin position="1"/>
        <end position="37"/>
    </location>
</feature>
<accession>A0A1H2JNZ1</accession>
<comment type="subcellular location">
    <subcellularLocation>
        <location evidence="1 7">Cell membrane</location>
        <topology evidence="1 7">Multi-pass membrane protein</topology>
    </subcellularLocation>
</comment>
<feature type="transmembrane region" description="Helical" evidence="7">
    <location>
        <begin position="246"/>
        <end position="266"/>
    </location>
</feature>
<dbReference type="PANTHER" id="PTHR30193">
    <property type="entry name" value="ABC TRANSPORTER PERMEASE PROTEIN"/>
    <property type="match status" value="1"/>
</dbReference>
<dbReference type="PROSITE" id="PS50928">
    <property type="entry name" value="ABC_TM1"/>
    <property type="match status" value="1"/>
</dbReference>
<feature type="transmembrane region" description="Helical" evidence="7">
    <location>
        <begin position="46"/>
        <end position="66"/>
    </location>
</feature>
<dbReference type="STRING" id="419479.SAMN04488563_2888"/>
<dbReference type="Gene3D" id="1.10.3720.10">
    <property type="entry name" value="MetI-like"/>
    <property type="match status" value="1"/>
</dbReference>
<dbReference type="InterPro" id="IPR051393">
    <property type="entry name" value="ABC_transporter_permease"/>
</dbReference>
<comment type="similarity">
    <text evidence="7">Belongs to the binding-protein-dependent transport system permease family.</text>
</comment>
<reference evidence="11" key="1">
    <citation type="submission" date="2016-10" db="EMBL/GenBank/DDBJ databases">
        <authorList>
            <person name="Varghese N."/>
            <person name="Submissions S."/>
        </authorList>
    </citation>
    <scope>NUCLEOTIDE SEQUENCE [LARGE SCALE GENOMIC DNA]</scope>
    <source>
        <strain evidence="11">DSM 45079</strain>
    </source>
</reference>
<organism evidence="10 11">
    <name type="scientific">Jiangella alkaliphila</name>
    <dbReference type="NCBI Taxonomy" id="419479"/>
    <lineage>
        <taxon>Bacteria</taxon>
        <taxon>Bacillati</taxon>
        <taxon>Actinomycetota</taxon>
        <taxon>Actinomycetes</taxon>
        <taxon>Jiangellales</taxon>
        <taxon>Jiangellaceae</taxon>
        <taxon>Jiangella</taxon>
    </lineage>
</organism>
<dbReference type="CDD" id="cd06261">
    <property type="entry name" value="TM_PBP2"/>
    <property type="match status" value="1"/>
</dbReference>
<evidence type="ECO:0000256" key="1">
    <source>
        <dbReference type="ARBA" id="ARBA00004651"/>
    </source>
</evidence>
<name>A0A1H2JNZ1_9ACTN</name>
<evidence type="ECO:0000256" key="6">
    <source>
        <dbReference type="ARBA" id="ARBA00023136"/>
    </source>
</evidence>
<dbReference type="GO" id="GO:0055085">
    <property type="term" value="P:transmembrane transport"/>
    <property type="evidence" value="ECO:0007669"/>
    <property type="project" value="InterPro"/>
</dbReference>
<evidence type="ECO:0000256" key="7">
    <source>
        <dbReference type="RuleBase" id="RU363032"/>
    </source>
</evidence>
<feature type="transmembrane region" description="Helical" evidence="7">
    <location>
        <begin position="192"/>
        <end position="215"/>
    </location>
</feature>
<feature type="compositionally biased region" description="Gly residues" evidence="8">
    <location>
        <begin position="12"/>
        <end position="24"/>
    </location>
</feature>
<evidence type="ECO:0000313" key="10">
    <source>
        <dbReference type="EMBL" id="SDU57871.1"/>
    </source>
</evidence>
<keyword evidence="11" id="KW-1185">Reference proteome</keyword>
<evidence type="ECO:0000256" key="4">
    <source>
        <dbReference type="ARBA" id="ARBA00022692"/>
    </source>
</evidence>
<dbReference type="InterPro" id="IPR035906">
    <property type="entry name" value="MetI-like_sf"/>
</dbReference>
<evidence type="ECO:0000256" key="3">
    <source>
        <dbReference type="ARBA" id="ARBA00022475"/>
    </source>
</evidence>
<dbReference type="PANTHER" id="PTHR30193:SF37">
    <property type="entry name" value="INNER MEMBRANE ABC TRANSPORTER PERMEASE PROTEIN YCJO"/>
    <property type="match status" value="1"/>
</dbReference>
<feature type="compositionally biased region" description="Low complexity" evidence="8">
    <location>
        <begin position="1"/>
        <end position="11"/>
    </location>
</feature>